<evidence type="ECO:0000256" key="8">
    <source>
        <dbReference type="ARBA" id="ARBA00023022"/>
    </source>
</evidence>
<evidence type="ECO:0000256" key="5">
    <source>
        <dbReference type="ARBA" id="ARBA00022529"/>
    </source>
</evidence>
<keyword evidence="7 10" id="KW-0211">Defensin</keyword>
<protein>
    <recommendedName>
        <fullName evidence="10">Beta-defensin</fullName>
    </recommendedName>
</protein>
<evidence type="ECO:0000256" key="7">
    <source>
        <dbReference type="ARBA" id="ARBA00022940"/>
    </source>
</evidence>
<evidence type="ECO:0000256" key="9">
    <source>
        <dbReference type="ARBA" id="ARBA00023157"/>
    </source>
</evidence>
<name>A0A2J8MRU7_PANTR</name>
<evidence type="ECO:0000313" key="14">
    <source>
        <dbReference type="Proteomes" id="UP000236370"/>
    </source>
</evidence>
<evidence type="ECO:0000313" key="13">
    <source>
        <dbReference type="EMBL" id="PNI62240.1"/>
    </source>
</evidence>
<dbReference type="PANTHER" id="PTHR15001">
    <property type="entry name" value="BETA-DEFENSIN 123-RELATED"/>
    <property type="match status" value="1"/>
</dbReference>
<organism evidence="13 14">
    <name type="scientific">Pan troglodytes</name>
    <name type="common">Chimpanzee</name>
    <dbReference type="NCBI Taxonomy" id="9598"/>
    <lineage>
        <taxon>Eukaryota</taxon>
        <taxon>Metazoa</taxon>
        <taxon>Chordata</taxon>
        <taxon>Craniata</taxon>
        <taxon>Vertebrata</taxon>
        <taxon>Euteleostomi</taxon>
        <taxon>Mammalia</taxon>
        <taxon>Eutheria</taxon>
        <taxon>Euarchontoglires</taxon>
        <taxon>Primates</taxon>
        <taxon>Haplorrhini</taxon>
        <taxon>Catarrhini</taxon>
        <taxon>Hominidae</taxon>
        <taxon>Pan</taxon>
    </lineage>
</organism>
<comment type="caution">
    <text evidence="13">The sequence shown here is derived from an EMBL/GenBank/DDBJ whole genome shotgun (WGS) entry which is preliminary data.</text>
</comment>
<feature type="chain" id="PRO_5014208170" description="Beta-defensin" evidence="10">
    <location>
        <begin position="23"/>
        <end position="95"/>
    </location>
</feature>
<keyword evidence="5 10" id="KW-0929">Antimicrobial</keyword>
<evidence type="ECO:0000256" key="10">
    <source>
        <dbReference type="RuleBase" id="RU231113"/>
    </source>
</evidence>
<dbReference type="KEGG" id="ptr:745492"/>
<dbReference type="OrthoDB" id="9533508at2759"/>
<dbReference type="GO" id="GO:0045087">
    <property type="term" value="P:innate immune response"/>
    <property type="evidence" value="ECO:0007669"/>
    <property type="project" value="InterPro"/>
</dbReference>
<keyword evidence="9" id="KW-1015">Disulfide bond</keyword>
<dbReference type="GO" id="GO:0005576">
    <property type="term" value="C:extracellular region"/>
    <property type="evidence" value="ECO:0007669"/>
    <property type="project" value="UniProtKB-SubCell"/>
</dbReference>
<accession>A0A2J8MRU7</accession>
<dbReference type="AlphaFoldDB" id="A0A2J8MRU7"/>
<dbReference type="GO" id="GO:0050829">
    <property type="term" value="P:defense response to Gram-negative bacterium"/>
    <property type="evidence" value="ECO:0007669"/>
    <property type="project" value="UniProtKB-ARBA"/>
</dbReference>
<feature type="domain" description="Beta-defensin" evidence="12">
    <location>
        <begin position="26"/>
        <end position="56"/>
    </location>
</feature>
<dbReference type="InterPro" id="IPR025933">
    <property type="entry name" value="Beta_defensin_dom"/>
</dbReference>
<dbReference type="EMBL" id="NBAG03000245">
    <property type="protein sequence ID" value="PNI62240.1"/>
    <property type="molecule type" value="Genomic_DNA"/>
</dbReference>
<evidence type="ECO:0000256" key="4">
    <source>
        <dbReference type="ARBA" id="ARBA00022525"/>
    </source>
</evidence>
<keyword evidence="8 10" id="KW-0044">Antibiotic</keyword>
<dbReference type="InterPro" id="IPR050544">
    <property type="entry name" value="Beta-defensin"/>
</dbReference>
<dbReference type="Pfam" id="PF13841">
    <property type="entry name" value="Defensin_beta_2"/>
    <property type="match status" value="1"/>
</dbReference>
<proteinExistence type="inferred from homology"/>
<dbReference type="PANTHER" id="PTHR15001:SF3">
    <property type="entry name" value="BETA-DEFENSIN 123"/>
    <property type="match status" value="1"/>
</dbReference>
<evidence type="ECO:0000256" key="11">
    <source>
        <dbReference type="SAM" id="MobiDB-lite"/>
    </source>
</evidence>
<sequence>MNFLLLVLAALGFLTQVIPASAGGSKCVSNTPGYCRTYCHWGETALFMCNASRKCCVSYSFLPKPDLPRLIGNHWQSRRRNTQRKDKKQQTTVTS</sequence>
<keyword evidence="6 10" id="KW-0732">Signal</keyword>
<reference evidence="13 14" key="1">
    <citation type="submission" date="2017-12" db="EMBL/GenBank/DDBJ databases">
        <title>High-resolution comparative analysis of great ape genomes.</title>
        <authorList>
            <person name="Pollen A."/>
            <person name="Hastie A."/>
            <person name="Hormozdiari F."/>
            <person name="Dougherty M."/>
            <person name="Liu R."/>
            <person name="Chaisson M."/>
            <person name="Hoppe E."/>
            <person name="Hill C."/>
            <person name="Pang A."/>
            <person name="Hillier L."/>
            <person name="Baker C."/>
            <person name="Armstrong J."/>
            <person name="Shendure J."/>
            <person name="Paten B."/>
            <person name="Wilson R."/>
            <person name="Chao H."/>
            <person name="Schneider V."/>
            <person name="Ventura M."/>
            <person name="Kronenberg Z."/>
            <person name="Murali S."/>
            <person name="Gordon D."/>
            <person name="Cantsilieris S."/>
            <person name="Munson K."/>
            <person name="Nelson B."/>
            <person name="Raja A."/>
            <person name="Underwood J."/>
            <person name="Diekhans M."/>
            <person name="Fiddes I."/>
            <person name="Haussler D."/>
            <person name="Eichler E."/>
        </authorList>
    </citation>
    <scope>NUCLEOTIDE SEQUENCE [LARGE SCALE GENOMIC DNA]</scope>
    <source>
        <strain evidence="13">Yerkes chimp pedigree #C0471</strain>
    </source>
</reference>
<feature type="signal peptide" evidence="10">
    <location>
        <begin position="1"/>
        <end position="22"/>
    </location>
</feature>
<keyword evidence="4 10" id="KW-0964">Secreted</keyword>
<feature type="compositionally biased region" description="Basic residues" evidence="11">
    <location>
        <begin position="76"/>
        <end position="87"/>
    </location>
</feature>
<evidence type="ECO:0000259" key="12">
    <source>
        <dbReference type="Pfam" id="PF13841"/>
    </source>
</evidence>
<evidence type="ECO:0000256" key="2">
    <source>
        <dbReference type="ARBA" id="ARBA00004613"/>
    </source>
</evidence>
<comment type="function">
    <text evidence="1 10">Has antibacterial activity.</text>
</comment>
<feature type="region of interest" description="Disordered" evidence="11">
    <location>
        <begin position="73"/>
        <end position="95"/>
    </location>
</feature>
<comment type="similarity">
    <text evidence="3 10">Belongs to the beta-defensin family.</text>
</comment>
<dbReference type="Proteomes" id="UP000236370">
    <property type="component" value="Unassembled WGS sequence"/>
</dbReference>
<evidence type="ECO:0000256" key="3">
    <source>
        <dbReference type="ARBA" id="ARBA00007371"/>
    </source>
</evidence>
<comment type="subcellular location">
    <subcellularLocation>
        <location evidence="2 10">Secreted</location>
    </subcellularLocation>
</comment>
<gene>
    <name evidence="13" type="ORF">CK820_G0017380</name>
</gene>
<evidence type="ECO:0000256" key="1">
    <source>
        <dbReference type="ARBA" id="ARBA00002878"/>
    </source>
</evidence>
<evidence type="ECO:0000256" key="6">
    <source>
        <dbReference type="ARBA" id="ARBA00022729"/>
    </source>
</evidence>